<dbReference type="PANTHER" id="PTHR43674">
    <property type="entry name" value="NITRILASE C965.09-RELATED"/>
    <property type="match status" value="1"/>
</dbReference>
<feature type="domain" description="CN hydrolase" evidence="2">
    <location>
        <begin position="100"/>
        <end position="376"/>
    </location>
</feature>
<dbReference type="InterPro" id="IPR003010">
    <property type="entry name" value="C-N_Hydrolase"/>
</dbReference>
<keyword evidence="1" id="KW-0378">Hydrolase</keyword>
<reference evidence="3 4" key="1">
    <citation type="submission" date="2020-08" db="EMBL/GenBank/DDBJ databases">
        <authorList>
            <person name="Criscuolo A."/>
        </authorList>
    </citation>
    <scope>NUCLEOTIDE SEQUENCE [LARGE SCALE GENOMIC DNA]</scope>
    <source>
        <strain evidence="3">CIP111764</strain>
    </source>
</reference>
<dbReference type="Gene3D" id="3.60.110.10">
    <property type="entry name" value="Carbon-nitrogen hydrolase"/>
    <property type="match status" value="1"/>
</dbReference>
<name>A0A7U7IC42_9GAMM</name>
<proteinExistence type="predicted"/>
<dbReference type="AlphaFoldDB" id="A0A7U7IC42"/>
<dbReference type="InterPro" id="IPR036526">
    <property type="entry name" value="C-N_Hydrolase_sf"/>
</dbReference>
<dbReference type="PROSITE" id="PS50263">
    <property type="entry name" value="CN_HYDROLASE"/>
    <property type="match status" value="1"/>
</dbReference>
<dbReference type="Proteomes" id="UP000583387">
    <property type="component" value="Unassembled WGS sequence"/>
</dbReference>
<evidence type="ECO:0000256" key="1">
    <source>
        <dbReference type="ARBA" id="ARBA00022801"/>
    </source>
</evidence>
<dbReference type="InterPro" id="IPR050345">
    <property type="entry name" value="Aliph_Amidase/BUP"/>
</dbReference>
<gene>
    <name evidence="3" type="ORF">PSEWESI4_04081</name>
</gene>
<dbReference type="CDD" id="cd07197">
    <property type="entry name" value="nitrilase"/>
    <property type="match status" value="1"/>
</dbReference>
<protein>
    <recommendedName>
        <fullName evidence="2">CN hydrolase domain-containing protein</fullName>
    </recommendedName>
</protein>
<dbReference type="SUPFAM" id="SSF56317">
    <property type="entry name" value="Carbon-nitrogen hydrolase"/>
    <property type="match status" value="1"/>
</dbReference>
<comment type="caution">
    <text evidence="3">The sequence shown here is derived from an EMBL/GenBank/DDBJ whole genome shotgun (WGS) entry which is preliminary data.</text>
</comment>
<dbReference type="PANTHER" id="PTHR43674:SF13">
    <property type="entry name" value="CN HYDROLASE DOMAIN-CONTAINING PROTEIN"/>
    <property type="match status" value="1"/>
</dbReference>
<evidence type="ECO:0000259" key="2">
    <source>
        <dbReference type="PROSITE" id="PS50263"/>
    </source>
</evidence>
<evidence type="ECO:0000313" key="3">
    <source>
        <dbReference type="EMBL" id="CAD5109767.1"/>
    </source>
</evidence>
<accession>A0A7U7IC42</accession>
<dbReference type="EMBL" id="CAJFCI010000077">
    <property type="protein sequence ID" value="CAD5109767.1"/>
    <property type="molecule type" value="Genomic_DNA"/>
</dbReference>
<dbReference type="RefSeq" id="WP_187673073.1">
    <property type="nucleotide sequence ID" value="NZ_CAJFCI010000077.1"/>
</dbReference>
<evidence type="ECO:0000313" key="4">
    <source>
        <dbReference type="Proteomes" id="UP000583387"/>
    </source>
</evidence>
<organism evidence="3 4">
    <name type="scientific">Zestomonas carbonaria</name>
    <dbReference type="NCBI Taxonomy" id="2762745"/>
    <lineage>
        <taxon>Bacteria</taxon>
        <taxon>Pseudomonadati</taxon>
        <taxon>Pseudomonadota</taxon>
        <taxon>Gammaproteobacteria</taxon>
        <taxon>Pseudomonadales</taxon>
        <taxon>Pseudomonadaceae</taxon>
        <taxon>Zestomonas</taxon>
    </lineage>
</organism>
<dbReference type="Pfam" id="PF00795">
    <property type="entry name" value="CN_hydrolase"/>
    <property type="match status" value="1"/>
</dbReference>
<sequence length="376" mass="40889">MFKLLRIITLTLSLALLASYLLWSETRPVGHYLSDLRSQVVLDEGQPGEHGNLLGIQPELFAGDYQSRERLELKFVAYLEKARGEGLLNDKTVVVLPEHVGTWLVASGEKAEVYRAATLDEAMTWMAASNPLRLGLAWFAAHGEDRLADALLRMKAKRMAKDYQELFGGLAKRFGVTLVAGSIVLPEPRVENGQLRVGKGPLYNASLVFGVDGTPLGQPQRKVFPIRDEQPFTAAAPASDLQTVDTPAGRLGVLICADSWYPAGYAELMRQGAQLLAVPAFLSGNGHWQRPWGGYNGAPAPADVSLRPGELSEGEAWQRLALAGRLPDSGARAGITVFMRGQLWDLGSDGQSLVATPQHYRLADDGPGARLVNLWL</sequence>
<keyword evidence="4" id="KW-1185">Reference proteome</keyword>
<dbReference type="GO" id="GO:0016811">
    <property type="term" value="F:hydrolase activity, acting on carbon-nitrogen (but not peptide) bonds, in linear amides"/>
    <property type="evidence" value="ECO:0007669"/>
    <property type="project" value="TreeGrafter"/>
</dbReference>